<keyword evidence="11" id="KW-1185">Reference proteome</keyword>
<sequence>MRERRATTGFKVAGIATGKSNGAKSSRKEPIKATNPKQTVTKSKKRAAPAQEEVEDDLEDFGNVEIDINSDEEDEEIDENDAEESDNEVEEFPEDQSEGEDVAADENEDEDEEEEEDDDYMAGDSLDEEDWNEEVKISNDSQRPTKLPEIEADYDSDSSTEDVENTVGNVPMEWYDDFPHIGYDIDGKRVLRPAKGDELEKFLSTMDDPDSWRSVAVDKEGKDMVLNDEELDIIRRIQGGDIPDADYNPYEPTVEWFSSKKEVMPLSAAPEPKRRFIPSKWEAKKVMKIVRAIRTGRIVPRKPATEKPRFYNLWGDEDEPREDHIMHIPAPKMKLPEHDESYNPPEEYLPSEQEIQAWKDLDPEDRPKNYLPTKYNSLRQVPAYGRFIQERFERCLDLYLAPRVRKNRLNIDPDSLIPKLPSPKDLQPFPTQQSISYEGHTGRIRCFSLDPIGLYMISGSDDQTVRLWEIATGRCLNTWTFDGVIQSIAWNPNRDLCMFAVSVGHGNVTLITPPRIGSPEQISLTDEYIQQGYAAMSTAASDDKEARNPIPWIKPNVSDQEKLGYRVHLSHTQAVKQITWHRKGDYFATVAPDAKNLAVLIHQITKYQTQAPFRKLKGLVQRVMFHPTKPLFFVATQLYVRVYNLMKQELIKTLQSGVKWISSLDVHPGGDNVIVGSYDKRLCWFDLDLSARPYKTLRYHSQAIRQVTFHRRYPLFASASDDGSIQIFHGMVYNDLLQNPLIVPVKILRGHSVVNSLGVLDIEFHPTQPWIVSSGADHSLRLWT</sequence>
<evidence type="ECO:0000256" key="2">
    <source>
        <dbReference type="ARBA" id="ARBA00022552"/>
    </source>
</evidence>
<dbReference type="Gene3D" id="2.130.10.10">
    <property type="entry name" value="YVTN repeat-like/Quinoprotein amine dehydrogenase"/>
    <property type="match status" value="1"/>
</dbReference>
<dbReference type="AlphaFoldDB" id="A0A8H7Q2N3"/>
<feature type="compositionally biased region" description="Acidic residues" evidence="8">
    <location>
        <begin position="52"/>
        <end position="132"/>
    </location>
</feature>
<comment type="similarity">
    <text evidence="6">Belongs to the WD repeat BOP1/ERB1 family.</text>
</comment>
<dbReference type="HAMAP" id="MF_03027">
    <property type="entry name" value="BOP1"/>
    <property type="match status" value="1"/>
</dbReference>
<dbReference type="PROSITE" id="PS00678">
    <property type="entry name" value="WD_REPEATS_1"/>
    <property type="match status" value="1"/>
</dbReference>
<gene>
    <name evidence="6" type="primary">ERB1</name>
    <name evidence="10" type="ORF">INT44_008930</name>
</gene>
<evidence type="ECO:0000313" key="11">
    <source>
        <dbReference type="Proteomes" id="UP000612746"/>
    </source>
</evidence>
<dbReference type="GO" id="GO:0070545">
    <property type="term" value="C:PeBoW complex"/>
    <property type="evidence" value="ECO:0007669"/>
    <property type="project" value="TreeGrafter"/>
</dbReference>
<keyword evidence="1 6" id="KW-0690">Ribosome biogenesis</keyword>
<comment type="caution">
    <text evidence="10">The sequence shown here is derived from an EMBL/GenBank/DDBJ whole genome shotgun (WGS) entry which is preliminary data.</text>
</comment>
<dbReference type="Pfam" id="PF08145">
    <property type="entry name" value="BOP1NT"/>
    <property type="match status" value="1"/>
</dbReference>
<feature type="domain" description="BOP1 N-terminal" evidence="9">
    <location>
        <begin position="175"/>
        <end position="430"/>
    </location>
</feature>
<dbReference type="Proteomes" id="UP000612746">
    <property type="component" value="Unassembled WGS sequence"/>
</dbReference>
<evidence type="ECO:0000256" key="3">
    <source>
        <dbReference type="ARBA" id="ARBA00022574"/>
    </source>
</evidence>
<feature type="repeat" description="WD" evidence="7">
    <location>
        <begin position="759"/>
        <end position="784"/>
    </location>
</feature>
<dbReference type="GO" id="GO:0000463">
    <property type="term" value="P:maturation of LSU-rRNA from tricistronic rRNA transcript (SSU-rRNA, 5.8S rRNA, LSU-rRNA)"/>
    <property type="evidence" value="ECO:0007669"/>
    <property type="project" value="UniProtKB-UniRule"/>
</dbReference>
<accession>A0A8H7Q2N3</accession>
<dbReference type="InterPro" id="IPR012953">
    <property type="entry name" value="BOP1_N_dom"/>
</dbReference>
<dbReference type="GO" id="GO:0000466">
    <property type="term" value="P:maturation of 5.8S rRNA from tricistronic rRNA transcript (SSU-rRNA, 5.8S rRNA, LSU-rRNA)"/>
    <property type="evidence" value="ECO:0007669"/>
    <property type="project" value="UniProtKB-UniRule"/>
</dbReference>
<dbReference type="GO" id="GO:0005654">
    <property type="term" value="C:nucleoplasm"/>
    <property type="evidence" value="ECO:0007669"/>
    <property type="project" value="UniProtKB-SubCell"/>
</dbReference>
<evidence type="ECO:0000256" key="1">
    <source>
        <dbReference type="ARBA" id="ARBA00022517"/>
    </source>
</evidence>
<dbReference type="EMBL" id="JAEPRA010000006">
    <property type="protein sequence ID" value="KAG2183919.1"/>
    <property type="molecule type" value="Genomic_DNA"/>
</dbReference>
<proteinExistence type="inferred from homology"/>
<dbReference type="PROSITE" id="PS50082">
    <property type="entry name" value="WD_REPEATS_2"/>
    <property type="match status" value="3"/>
</dbReference>
<evidence type="ECO:0000256" key="5">
    <source>
        <dbReference type="ARBA" id="ARBA00023242"/>
    </source>
</evidence>
<comment type="subcellular location">
    <subcellularLocation>
        <location evidence="6">Nucleus</location>
        <location evidence="6">Nucleolus</location>
    </subcellularLocation>
    <subcellularLocation>
        <location evidence="6">Nucleus</location>
        <location evidence="6">Nucleoplasm</location>
    </subcellularLocation>
</comment>
<dbReference type="PANTHER" id="PTHR17605:SF0">
    <property type="entry name" value="RIBOSOME BIOGENESIS PROTEIN BOP1"/>
    <property type="match status" value="1"/>
</dbReference>
<comment type="subunit">
    <text evidence="6">Component of the NOP7 complex, composed of ERB1, NOP7 and YTM1. Within the NOP7 complex ERB1 appears to interact directly with NOP7 and YTM1. The NOP7 complex also associates with the 66S pre-ribosome.</text>
</comment>
<dbReference type="PROSITE" id="PS50294">
    <property type="entry name" value="WD_REPEATS_REGION"/>
    <property type="match status" value="2"/>
</dbReference>
<evidence type="ECO:0000256" key="8">
    <source>
        <dbReference type="SAM" id="MobiDB-lite"/>
    </source>
</evidence>
<feature type="compositionally biased region" description="Acidic residues" evidence="8">
    <location>
        <begin position="150"/>
        <end position="164"/>
    </location>
</feature>
<evidence type="ECO:0000313" key="10">
    <source>
        <dbReference type="EMBL" id="KAG2183919.1"/>
    </source>
</evidence>
<keyword evidence="4" id="KW-0677">Repeat</keyword>
<evidence type="ECO:0000256" key="4">
    <source>
        <dbReference type="ARBA" id="ARBA00022737"/>
    </source>
</evidence>
<keyword evidence="3 7" id="KW-0853">WD repeat</keyword>
<dbReference type="InterPro" id="IPR028598">
    <property type="entry name" value="BOP1/Erb1"/>
</dbReference>
<dbReference type="InterPro" id="IPR036322">
    <property type="entry name" value="WD40_repeat_dom_sf"/>
</dbReference>
<name>A0A8H7Q2N3_9FUNG</name>
<feature type="repeat" description="WD" evidence="7">
    <location>
        <begin position="437"/>
        <end position="478"/>
    </location>
</feature>
<dbReference type="SMART" id="SM00320">
    <property type="entry name" value="WD40"/>
    <property type="match status" value="7"/>
</dbReference>
<keyword evidence="2 6" id="KW-0698">rRNA processing</keyword>
<dbReference type="InterPro" id="IPR001680">
    <property type="entry name" value="WD40_rpt"/>
</dbReference>
<evidence type="ECO:0000256" key="7">
    <source>
        <dbReference type="PROSITE-ProRule" id="PRU00221"/>
    </source>
</evidence>
<protein>
    <recommendedName>
        <fullName evidence="6">Ribosome biogenesis protein ERB1</fullName>
    </recommendedName>
    <alternativeName>
        <fullName evidence="6">Eukaryotic ribosome biogenesis protein 1</fullName>
    </alternativeName>
</protein>
<dbReference type="InterPro" id="IPR015943">
    <property type="entry name" value="WD40/YVTN_repeat-like_dom_sf"/>
</dbReference>
<feature type="repeat" description="WD" evidence="7">
    <location>
        <begin position="697"/>
        <end position="728"/>
    </location>
</feature>
<dbReference type="SUPFAM" id="SSF50978">
    <property type="entry name" value="WD40 repeat-like"/>
    <property type="match status" value="1"/>
</dbReference>
<evidence type="ECO:0000256" key="6">
    <source>
        <dbReference type="HAMAP-Rule" id="MF_03027"/>
    </source>
</evidence>
<dbReference type="GO" id="GO:0030687">
    <property type="term" value="C:preribosome, large subunit precursor"/>
    <property type="evidence" value="ECO:0007669"/>
    <property type="project" value="UniProtKB-UniRule"/>
</dbReference>
<dbReference type="SMART" id="SM01035">
    <property type="entry name" value="BOP1NT"/>
    <property type="match status" value="1"/>
</dbReference>
<organism evidence="10 11">
    <name type="scientific">Umbelopsis vinacea</name>
    <dbReference type="NCBI Taxonomy" id="44442"/>
    <lineage>
        <taxon>Eukaryota</taxon>
        <taxon>Fungi</taxon>
        <taxon>Fungi incertae sedis</taxon>
        <taxon>Mucoromycota</taxon>
        <taxon>Mucoromycotina</taxon>
        <taxon>Umbelopsidomycetes</taxon>
        <taxon>Umbelopsidales</taxon>
        <taxon>Umbelopsidaceae</taxon>
        <taxon>Umbelopsis</taxon>
    </lineage>
</organism>
<dbReference type="OrthoDB" id="5571054at2759"/>
<keyword evidence="5 6" id="KW-0539">Nucleus</keyword>
<dbReference type="Pfam" id="PF00400">
    <property type="entry name" value="WD40"/>
    <property type="match status" value="4"/>
</dbReference>
<feature type="region of interest" description="Disordered" evidence="8">
    <location>
        <begin position="1"/>
        <end position="164"/>
    </location>
</feature>
<dbReference type="PANTHER" id="PTHR17605">
    <property type="entry name" value="RIBOSOME BIOGENESIS PROTEIN BOP1 BLOCK OF PROLIFERATION 1 PROTEIN"/>
    <property type="match status" value="1"/>
</dbReference>
<reference evidence="10" key="1">
    <citation type="submission" date="2020-12" db="EMBL/GenBank/DDBJ databases">
        <title>Metabolic potential, ecology and presence of endohyphal bacteria is reflected in genomic diversity of Mucoromycotina.</title>
        <authorList>
            <person name="Muszewska A."/>
            <person name="Okrasinska A."/>
            <person name="Steczkiewicz K."/>
            <person name="Drgas O."/>
            <person name="Orlowska M."/>
            <person name="Perlinska-Lenart U."/>
            <person name="Aleksandrzak-Piekarczyk T."/>
            <person name="Szatraj K."/>
            <person name="Zielenkiewicz U."/>
            <person name="Pilsyk S."/>
            <person name="Malc E."/>
            <person name="Mieczkowski P."/>
            <person name="Kruszewska J.S."/>
            <person name="Biernat P."/>
            <person name="Pawlowska J."/>
        </authorList>
    </citation>
    <scope>NUCLEOTIDE SEQUENCE</scope>
    <source>
        <strain evidence="10">WA0000051536</strain>
    </source>
</reference>
<comment type="function">
    <text evidence="6">Component of the NOP7 complex, which is required for maturation of the 25S and 5.8S ribosomal RNAs and formation of the 60S ribosome.</text>
</comment>
<dbReference type="FunFam" id="2.130.10.10:FF:000061">
    <property type="entry name" value="Ribosome biogenesis protein BOP1 homolog"/>
    <property type="match status" value="1"/>
</dbReference>
<dbReference type="GO" id="GO:0043021">
    <property type="term" value="F:ribonucleoprotein complex binding"/>
    <property type="evidence" value="ECO:0007669"/>
    <property type="project" value="UniProtKB-UniRule"/>
</dbReference>
<evidence type="ECO:0000259" key="9">
    <source>
        <dbReference type="SMART" id="SM01035"/>
    </source>
</evidence>
<dbReference type="InterPro" id="IPR019775">
    <property type="entry name" value="WD40_repeat_CS"/>
</dbReference>